<feature type="transmembrane region" description="Helical" evidence="1">
    <location>
        <begin position="476"/>
        <end position="497"/>
    </location>
</feature>
<feature type="transmembrane region" description="Helical" evidence="1">
    <location>
        <begin position="636"/>
        <end position="662"/>
    </location>
</feature>
<evidence type="ECO:0000313" key="3">
    <source>
        <dbReference type="EMBL" id="GHO96640.1"/>
    </source>
</evidence>
<organism evidence="3 4">
    <name type="scientific">Reticulibacter mediterranei</name>
    <dbReference type="NCBI Taxonomy" id="2778369"/>
    <lineage>
        <taxon>Bacteria</taxon>
        <taxon>Bacillati</taxon>
        <taxon>Chloroflexota</taxon>
        <taxon>Ktedonobacteria</taxon>
        <taxon>Ktedonobacterales</taxon>
        <taxon>Reticulibacteraceae</taxon>
        <taxon>Reticulibacter</taxon>
    </lineage>
</organism>
<dbReference type="AlphaFoldDB" id="A0A8J3N5Q8"/>
<dbReference type="InterPro" id="IPR007111">
    <property type="entry name" value="NACHT_NTPase"/>
</dbReference>
<gene>
    <name evidence="3" type="ORF">KSF_066880</name>
</gene>
<dbReference type="Proteomes" id="UP000597444">
    <property type="component" value="Unassembled WGS sequence"/>
</dbReference>
<feature type="domain" description="NACHT" evidence="2">
    <location>
        <begin position="68"/>
        <end position="157"/>
    </location>
</feature>
<dbReference type="SUPFAM" id="SSF52540">
    <property type="entry name" value="P-loop containing nucleoside triphosphate hydrolases"/>
    <property type="match status" value="1"/>
</dbReference>
<feature type="transmembrane region" description="Helical" evidence="1">
    <location>
        <begin position="395"/>
        <end position="414"/>
    </location>
</feature>
<dbReference type="RefSeq" id="WP_220207247.1">
    <property type="nucleotide sequence ID" value="NZ_BNJK01000001.1"/>
</dbReference>
<feature type="transmembrane region" description="Helical" evidence="1">
    <location>
        <begin position="518"/>
        <end position="540"/>
    </location>
</feature>
<keyword evidence="4" id="KW-1185">Reference proteome</keyword>
<feature type="transmembrane region" description="Helical" evidence="1">
    <location>
        <begin position="717"/>
        <end position="743"/>
    </location>
</feature>
<proteinExistence type="predicted"/>
<dbReference type="InterPro" id="IPR027417">
    <property type="entry name" value="P-loop_NTPase"/>
</dbReference>
<feature type="transmembrane region" description="Helical" evidence="1">
    <location>
        <begin position="603"/>
        <end position="624"/>
    </location>
</feature>
<name>A0A8J3N5Q8_9CHLR</name>
<dbReference type="EMBL" id="BNJK01000001">
    <property type="protein sequence ID" value="GHO96640.1"/>
    <property type="molecule type" value="Genomic_DNA"/>
</dbReference>
<feature type="transmembrane region" description="Helical" evidence="1">
    <location>
        <begin position="339"/>
        <end position="358"/>
    </location>
</feature>
<dbReference type="Pfam" id="PF05729">
    <property type="entry name" value="NACHT"/>
    <property type="match status" value="1"/>
</dbReference>
<dbReference type="PROSITE" id="PS50837">
    <property type="entry name" value="NACHT"/>
    <property type="match status" value="1"/>
</dbReference>
<evidence type="ECO:0000259" key="2">
    <source>
        <dbReference type="PROSITE" id="PS50837"/>
    </source>
</evidence>
<protein>
    <recommendedName>
        <fullName evidence="2">NACHT domain-containing protein</fullName>
    </recommendedName>
</protein>
<feature type="transmembrane region" description="Helical" evidence="1">
    <location>
        <begin position="435"/>
        <end position="456"/>
    </location>
</feature>
<comment type="caution">
    <text evidence="3">The sequence shown here is derived from an EMBL/GenBank/DDBJ whole genome shotgun (WGS) entry which is preliminary data.</text>
</comment>
<dbReference type="Gene3D" id="3.40.50.300">
    <property type="entry name" value="P-loop containing nucleotide triphosphate hydrolases"/>
    <property type="match status" value="1"/>
</dbReference>
<keyword evidence="1" id="KW-0472">Membrane</keyword>
<keyword evidence="1" id="KW-1133">Transmembrane helix</keyword>
<sequence>MLSRIRSRWIEGVLNNSLYLATLITLGLREQPDAVENPWRLTVQESHLPSRLLPVGTRLTEVYDTYGGALLILGEPGAGKTTLLLDLAKDLLERASFDETHLIPTVFNLSSWTEKRLSLTEWFVEELQSKYQVPRSLGNEWVANHQILPLLDGLDEVEETQQTACIEIINNYRQEHGMIPIIVCSRKEDYFAQPTRILLNTAIEVQPLTSEQIDAYLFKAGKGLAAVRAALQDDPVLQEMASTPLMLSTLAFTYHGMSITEILSQASVTERRHTILKNYVERVLQRRGPTTTYTPQQTTHYLTWLGQQLLRHGQTEFFVERLQPNWLPETSMHRFHRTVVRMLFGGEILIFAAILGLFRSDATPTQPGLFSWGDIGLGSNILGWMTPGLGGGFRGFSSLEIIVALVMLVTVLIAGKGHIPTFSFSSLLQRLGAGLRLGLTLGVAVSIIAGFLFFPLTGNIGNAVYRAIGTGLYSGFFMTFISTLIFLLHPLPASATPKEPLQSLLKRPYLPKNLSLRLLNFLLFSACGAIGSGCIYLWQYGTLNQFVISYASIVGLFYGLVFGLANGTNLIPGLGEEIRPAEIILWSWSTVGQHLADNLRKSALLGSYVMISMALMLASLTSIYQGIGYGLPFGIVYGAIVGFVTMMAGMLTATLTSGWSSTSLAERHFLRPNEGVRRSFRNGLIAGGLFGLIGGLASGLMSGFAFALAGITGWMTLGIGLAFVFGVIFFVQFLTFHGGIAFAKHYLLRYYLWRAGHLPWNYIKFLDHAVERILLRRVGGGYIFLTGRFLSILLTSLHRNIK</sequence>
<keyword evidence="1" id="KW-0812">Transmembrane</keyword>
<feature type="transmembrane region" description="Helical" evidence="1">
    <location>
        <begin position="683"/>
        <end position="711"/>
    </location>
</feature>
<evidence type="ECO:0000313" key="4">
    <source>
        <dbReference type="Proteomes" id="UP000597444"/>
    </source>
</evidence>
<evidence type="ECO:0000256" key="1">
    <source>
        <dbReference type="SAM" id="Phobius"/>
    </source>
</evidence>
<feature type="transmembrane region" description="Helical" evidence="1">
    <location>
        <begin position="546"/>
        <end position="565"/>
    </location>
</feature>
<accession>A0A8J3N5Q8</accession>
<reference evidence="3" key="1">
    <citation type="submission" date="2020-10" db="EMBL/GenBank/DDBJ databases">
        <title>Taxonomic study of unclassified bacteria belonging to the class Ktedonobacteria.</title>
        <authorList>
            <person name="Yabe S."/>
            <person name="Wang C.M."/>
            <person name="Zheng Y."/>
            <person name="Sakai Y."/>
            <person name="Cavaletti L."/>
            <person name="Monciardini P."/>
            <person name="Donadio S."/>
        </authorList>
    </citation>
    <scope>NUCLEOTIDE SEQUENCE</scope>
    <source>
        <strain evidence="3">ID150040</strain>
    </source>
</reference>